<proteinExistence type="predicted"/>
<dbReference type="EMBL" id="HBKN01001195">
    <property type="protein sequence ID" value="CAE2191722.1"/>
    <property type="molecule type" value="Transcribed_RNA"/>
</dbReference>
<sequence>MEEMKEGRRRRRMGRKGKHPILLQSYYTKDNRYIVNVSRLQDQLRLHHAEEGELSCCYRIRDRRPREGLQAFTRTCRPDPFNPYRFSSQHSLPLPACPLLSAILLLLLLAHSRLDQILGARRRLARAGGERRSLEQRSHRVS</sequence>
<protein>
    <submittedName>
        <fullName evidence="1">Uncharacterized protein</fullName>
    </submittedName>
</protein>
<gene>
    <name evidence="1" type="ORF">GTHE00462_LOCUS1033</name>
</gene>
<evidence type="ECO:0000313" key="1">
    <source>
        <dbReference type="EMBL" id="CAE2191722.1"/>
    </source>
</evidence>
<name>A0A7S4LZH7_GUITH</name>
<dbReference type="AlphaFoldDB" id="A0A7S4LZH7"/>
<organism evidence="1">
    <name type="scientific">Guillardia theta</name>
    <name type="common">Cryptophyte</name>
    <name type="synonym">Cryptomonas phi</name>
    <dbReference type="NCBI Taxonomy" id="55529"/>
    <lineage>
        <taxon>Eukaryota</taxon>
        <taxon>Cryptophyceae</taxon>
        <taxon>Pyrenomonadales</taxon>
        <taxon>Geminigeraceae</taxon>
        <taxon>Guillardia</taxon>
    </lineage>
</organism>
<reference evidence="1" key="1">
    <citation type="submission" date="2021-01" db="EMBL/GenBank/DDBJ databases">
        <authorList>
            <person name="Corre E."/>
            <person name="Pelletier E."/>
            <person name="Niang G."/>
            <person name="Scheremetjew M."/>
            <person name="Finn R."/>
            <person name="Kale V."/>
            <person name="Holt S."/>
            <person name="Cochrane G."/>
            <person name="Meng A."/>
            <person name="Brown T."/>
            <person name="Cohen L."/>
        </authorList>
    </citation>
    <scope>NUCLEOTIDE SEQUENCE</scope>
    <source>
        <strain evidence="1">CCMP 2712</strain>
    </source>
</reference>
<accession>A0A7S4LZH7</accession>